<evidence type="ECO:0000256" key="1">
    <source>
        <dbReference type="SAM" id="SignalP"/>
    </source>
</evidence>
<comment type="caution">
    <text evidence="2">The sequence shown here is derived from an EMBL/GenBank/DDBJ whole genome shotgun (WGS) entry which is preliminary data.</text>
</comment>
<name>A0A094J9Z6_9GAMM</name>
<accession>A0A094J9Z6</accession>
<reference evidence="2 3" key="1">
    <citation type="submission" date="2014-06" db="EMBL/GenBank/DDBJ databases">
        <title>Draft genome sequence of Idiomarina sp. MCCC 1A10513.</title>
        <authorList>
            <person name="Du J."/>
            <person name="Lai Q."/>
            <person name="Shao Z."/>
        </authorList>
    </citation>
    <scope>NUCLEOTIDE SEQUENCE [LARGE SCALE GENOMIC DNA]</scope>
    <source>
        <strain evidence="2 3">MCCC 1A10513</strain>
    </source>
</reference>
<evidence type="ECO:0000313" key="3">
    <source>
        <dbReference type="Proteomes" id="UP000053718"/>
    </source>
</evidence>
<organism evidence="2 3">
    <name type="scientific">Pseudidiomarina atlantica</name>
    <dbReference type="NCBI Taxonomy" id="1517416"/>
    <lineage>
        <taxon>Bacteria</taxon>
        <taxon>Pseudomonadati</taxon>
        <taxon>Pseudomonadota</taxon>
        <taxon>Gammaproteobacteria</taxon>
        <taxon>Alteromonadales</taxon>
        <taxon>Idiomarinaceae</taxon>
        <taxon>Pseudidiomarina</taxon>
    </lineage>
</organism>
<dbReference type="PROSITE" id="PS51257">
    <property type="entry name" value="PROKAR_LIPOPROTEIN"/>
    <property type="match status" value="1"/>
</dbReference>
<gene>
    <name evidence="2" type="ORF">IDAT_03200</name>
</gene>
<evidence type="ECO:0000313" key="2">
    <source>
        <dbReference type="EMBL" id="KFZ29381.1"/>
    </source>
</evidence>
<sequence>MKKLTTFAVLACLALGLTACSTATPEEQALQAMSEFANELESLAQQDKICESEVTAVSEAFEAKLPAEDSNVETDMTAEQQEQLESLTMRIAQSMFGMMMKVDSGC</sequence>
<dbReference type="Proteomes" id="UP000053718">
    <property type="component" value="Unassembled WGS sequence"/>
</dbReference>
<dbReference type="AlphaFoldDB" id="A0A094J9Z6"/>
<protein>
    <recommendedName>
        <fullName evidence="4">Lipoprotein</fullName>
    </recommendedName>
</protein>
<evidence type="ECO:0008006" key="4">
    <source>
        <dbReference type="Google" id="ProtNLM"/>
    </source>
</evidence>
<feature type="signal peptide" evidence="1">
    <location>
        <begin position="1"/>
        <end position="23"/>
    </location>
</feature>
<keyword evidence="1" id="KW-0732">Signal</keyword>
<proteinExistence type="predicted"/>
<dbReference type="EMBL" id="JPIN01000002">
    <property type="protein sequence ID" value="KFZ29381.1"/>
    <property type="molecule type" value="Genomic_DNA"/>
</dbReference>
<dbReference type="RefSeq" id="WP_034730431.1">
    <property type="nucleotide sequence ID" value="NZ_JPIN01000002.1"/>
</dbReference>
<feature type="chain" id="PRO_5001905020" description="Lipoprotein" evidence="1">
    <location>
        <begin position="24"/>
        <end position="106"/>
    </location>
</feature>
<keyword evidence="3" id="KW-1185">Reference proteome</keyword>